<dbReference type="EMBL" id="CP058934">
    <property type="protein sequence ID" value="QLI69476.1"/>
    <property type="molecule type" value="Genomic_DNA"/>
</dbReference>
<name>A0A7D5UX58_9HYPO</name>
<dbReference type="GeneID" id="90967819"/>
<evidence type="ECO:0000313" key="1">
    <source>
        <dbReference type="EMBL" id="QLI69476.1"/>
    </source>
</evidence>
<dbReference type="KEGG" id="mbrn:90967819"/>
<dbReference type="RefSeq" id="XP_065986812.1">
    <property type="nucleotide sequence ID" value="XM_066130664.1"/>
</dbReference>
<dbReference type="AlphaFoldDB" id="A0A7D5UX58"/>
<keyword evidence="2" id="KW-1185">Reference proteome</keyword>
<gene>
    <name evidence="1" type="ORF">G6M90_00g058360</name>
</gene>
<dbReference type="OrthoDB" id="5406879at2759"/>
<sequence>MDSYDDNITKPNKKQRNVVHWMINDEKGGFNYDTLHSKGSPRQFVTITKQEMEKNKDLKDAGWEMGNINVRIGGKDVIFVNVQAQIGVLPNRPTFSHANVVADKKVGKGLIQQAMNESMGDQQTRWIVEEPPGKYKIQSKRPG</sequence>
<accession>A0A7D5UX58</accession>
<reference evidence="1 2" key="1">
    <citation type="submission" date="2020-07" db="EMBL/GenBank/DDBJ databases">
        <title>Telomere length de novo assembly of all 7 chromosomes of the fungus, Metarhizium brunneum, using a novel assembly pipeline.</title>
        <authorList>
            <person name="Saud z."/>
            <person name="Kortsinoglou A."/>
            <person name="Kouvelis V.N."/>
            <person name="Butt T.M."/>
        </authorList>
    </citation>
    <scope>NUCLEOTIDE SEQUENCE [LARGE SCALE GENOMIC DNA]</scope>
    <source>
        <strain evidence="1 2">4556</strain>
    </source>
</reference>
<dbReference type="Proteomes" id="UP000510686">
    <property type="component" value="Chromosome 3"/>
</dbReference>
<proteinExistence type="predicted"/>
<organism evidence="1 2">
    <name type="scientific">Metarhizium brunneum</name>
    <dbReference type="NCBI Taxonomy" id="500148"/>
    <lineage>
        <taxon>Eukaryota</taxon>
        <taxon>Fungi</taxon>
        <taxon>Dikarya</taxon>
        <taxon>Ascomycota</taxon>
        <taxon>Pezizomycotina</taxon>
        <taxon>Sordariomycetes</taxon>
        <taxon>Hypocreomycetidae</taxon>
        <taxon>Hypocreales</taxon>
        <taxon>Clavicipitaceae</taxon>
        <taxon>Metarhizium</taxon>
    </lineage>
</organism>
<evidence type="ECO:0000313" key="2">
    <source>
        <dbReference type="Proteomes" id="UP000510686"/>
    </source>
</evidence>
<protein>
    <submittedName>
        <fullName evidence="1">Uncharacterized protein</fullName>
    </submittedName>
</protein>